<comment type="caution">
    <text evidence="1">The sequence shown here is derived from an EMBL/GenBank/DDBJ whole genome shotgun (WGS) entry which is preliminary data.</text>
</comment>
<sequence>MKKIYLLLIVLFFLGCIGKEKKNIALNREAYIFWIDTISNGKFLKIYSNPEKDEQNLTAVYGNEKIKNKINLLIEDYQITRIPFSNKVNWITEKSFAIVYACGTGCINVIIFNIEKEKPLIQTILYYPSDEYLDFETDNPNLYIASIGNIEDNPSFVIIDTDTQKKDTINLPKKWIRGLGTIYNIVDKLKIENSIIEIIQNQEKGEIKKIQETIHLK</sequence>
<gene>
    <name evidence="1" type="ORF">LG649_14080</name>
</gene>
<dbReference type="RefSeq" id="WP_226544463.1">
    <property type="nucleotide sequence ID" value="NZ_JAJAPW010000007.1"/>
</dbReference>
<accession>A0A9X1L2P2</accession>
<evidence type="ECO:0000313" key="1">
    <source>
        <dbReference type="EMBL" id="MCB4799978.1"/>
    </source>
</evidence>
<dbReference type="EMBL" id="JAJAPW010000007">
    <property type="protein sequence ID" value="MCB4799978.1"/>
    <property type="molecule type" value="Genomic_DNA"/>
</dbReference>
<evidence type="ECO:0008006" key="3">
    <source>
        <dbReference type="Google" id="ProtNLM"/>
    </source>
</evidence>
<proteinExistence type="predicted"/>
<name>A0A9X1L2P2_9FLAO</name>
<protein>
    <recommendedName>
        <fullName evidence="3">Lipoprotein</fullName>
    </recommendedName>
</protein>
<organism evidence="1 2">
    <name type="scientific">Neotamlana laminarinivorans</name>
    <dbReference type="NCBI Taxonomy" id="2883124"/>
    <lineage>
        <taxon>Bacteria</taxon>
        <taxon>Pseudomonadati</taxon>
        <taxon>Bacteroidota</taxon>
        <taxon>Flavobacteriia</taxon>
        <taxon>Flavobacteriales</taxon>
        <taxon>Flavobacteriaceae</taxon>
        <taxon>Neotamlana</taxon>
    </lineage>
</organism>
<reference evidence="1" key="1">
    <citation type="submission" date="2021-10" db="EMBL/GenBank/DDBJ databases">
        <title>Tamlana sargassums sp. nov., and Tamlana laminarinivorans sp. nov., two new bacteria isolated from the brown alga.</title>
        <authorList>
            <person name="Li J."/>
        </authorList>
    </citation>
    <scope>NUCLEOTIDE SEQUENCE</scope>
    <source>
        <strain evidence="1">PT2-4</strain>
    </source>
</reference>
<evidence type="ECO:0000313" key="2">
    <source>
        <dbReference type="Proteomes" id="UP001139199"/>
    </source>
</evidence>
<dbReference type="Proteomes" id="UP001139199">
    <property type="component" value="Unassembled WGS sequence"/>
</dbReference>
<keyword evidence="2" id="KW-1185">Reference proteome</keyword>
<dbReference type="PROSITE" id="PS51257">
    <property type="entry name" value="PROKAR_LIPOPROTEIN"/>
    <property type="match status" value="1"/>
</dbReference>
<dbReference type="AlphaFoldDB" id="A0A9X1L2P2"/>